<sequence length="695" mass="79738">MQLYLLIVFTLLWCSSTQTQSKLTIDEFFDATNFQSVRISPNGRYLLIYSQRPAWDSNSFENSLWLYETYGRRKQLITKQLSGIMQPKWSPSGDWFVYLINDKAATDSTDNRHRFRRSVKNQTKNDQQIHLHSVISDELFSIEIGNQIPSALAWSDVDSSLYFAAQSSQSTEDANLLYETKWKDVIEYRRREPSDGSTIYRIDISRKNRRVTSKINTIKKLNFTVGELLFVPSEHKVVCTSITTIIENIYDIEMYSIDLYNSSSLTRLTNNEGIEHNLRLSSDEKHIFFQVFPITSRNRKFNNTQPRLCSIDLTNGQIQNWGKGFEGTVNDYAIRSEGGVFILGQLGTNVQIYTQQSPLKYLFLERSWNGTYRSISSSTSKRYSSLAFLYSSFDRPEEVYFIDHIDELRSAKAITNENQLLTKRNLPRAKLYKWISNDDDRMIEGILHYPPGKFERKNLPLLALIHGGPIDANLNSFYPDWYSWAPLAATEGWLVFEPNYRGSTGYGDQFLNDITFQPLSRPGKDILAGVEYLVKDGIADPSRLTIGGYSYGGFLTNWLITQTTRFNAALSGAGGVEHVSGWGTTDFPIYVNTLFGGFPWEIPQIYAKESIMNQLDKVHTPTHIVTGVNDIRIPPDQSFILERSLNYLGVPVKLLLFPNEGNSLNNNPWHGKIKVREELKWLEKYGHMSQVTTTN</sequence>
<dbReference type="Gene3D" id="3.40.50.1820">
    <property type="entry name" value="alpha/beta hydrolase"/>
    <property type="match status" value="1"/>
</dbReference>
<keyword evidence="1" id="KW-0378">Hydrolase</keyword>
<dbReference type="InterPro" id="IPR011659">
    <property type="entry name" value="WD40"/>
</dbReference>
<evidence type="ECO:0000256" key="1">
    <source>
        <dbReference type="ARBA" id="ARBA00022801"/>
    </source>
</evidence>
<dbReference type="Pfam" id="PF07676">
    <property type="entry name" value="PD40"/>
    <property type="match status" value="1"/>
</dbReference>
<dbReference type="Proteomes" id="UP000663823">
    <property type="component" value="Unassembled WGS sequence"/>
</dbReference>
<gene>
    <name evidence="6" type="ORF">OTI717_LOCUS2327</name>
    <name evidence="5" type="ORF">RFH988_LOCUS5187</name>
</gene>
<dbReference type="Gene3D" id="2.120.10.30">
    <property type="entry name" value="TolB, C-terminal domain"/>
    <property type="match status" value="1"/>
</dbReference>
<keyword evidence="2" id="KW-0645">Protease</keyword>
<dbReference type="Proteomes" id="UP000663882">
    <property type="component" value="Unassembled WGS sequence"/>
</dbReference>
<dbReference type="GO" id="GO:0006508">
    <property type="term" value="P:proteolysis"/>
    <property type="evidence" value="ECO:0007669"/>
    <property type="project" value="InterPro"/>
</dbReference>
<name>A0A813UFG5_9BILA</name>
<dbReference type="EMBL" id="CAJNOO010000144">
    <property type="protein sequence ID" value="CAF0826044.1"/>
    <property type="molecule type" value="Genomic_DNA"/>
</dbReference>
<dbReference type="AlphaFoldDB" id="A0A813UFG5"/>
<evidence type="ECO:0000256" key="2">
    <source>
        <dbReference type="ARBA" id="ARBA00022825"/>
    </source>
</evidence>
<dbReference type="SUPFAM" id="SSF53474">
    <property type="entry name" value="alpha/beta-Hydrolases"/>
    <property type="match status" value="1"/>
</dbReference>
<dbReference type="GO" id="GO:0004252">
    <property type="term" value="F:serine-type endopeptidase activity"/>
    <property type="evidence" value="ECO:0007669"/>
    <property type="project" value="TreeGrafter"/>
</dbReference>
<evidence type="ECO:0000256" key="3">
    <source>
        <dbReference type="SAM" id="SignalP"/>
    </source>
</evidence>
<dbReference type="EMBL" id="CAJOAX010000111">
    <property type="protein sequence ID" value="CAF3512239.1"/>
    <property type="molecule type" value="Genomic_DNA"/>
</dbReference>
<dbReference type="Pfam" id="PF00326">
    <property type="entry name" value="Peptidase_S9"/>
    <property type="match status" value="1"/>
</dbReference>
<dbReference type="OrthoDB" id="416344at2759"/>
<reference evidence="5" key="1">
    <citation type="submission" date="2021-02" db="EMBL/GenBank/DDBJ databases">
        <authorList>
            <person name="Nowell W R."/>
        </authorList>
    </citation>
    <scope>NUCLEOTIDE SEQUENCE</scope>
</reference>
<accession>A0A813UFG5</accession>
<dbReference type="PANTHER" id="PTHR42776:SF27">
    <property type="entry name" value="DIPEPTIDYL PEPTIDASE FAMILY MEMBER 6"/>
    <property type="match status" value="1"/>
</dbReference>
<protein>
    <recommendedName>
        <fullName evidence="4">Peptidase S9 prolyl oligopeptidase catalytic domain-containing protein</fullName>
    </recommendedName>
</protein>
<dbReference type="InterPro" id="IPR029058">
    <property type="entry name" value="AB_hydrolase_fold"/>
</dbReference>
<dbReference type="SUPFAM" id="SSF82171">
    <property type="entry name" value="DPP6 N-terminal domain-like"/>
    <property type="match status" value="1"/>
</dbReference>
<dbReference type="PANTHER" id="PTHR42776">
    <property type="entry name" value="SERINE PEPTIDASE S9 FAMILY MEMBER"/>
    <property type="match status" value="1"/>
</dbReference>
<dbReference type="InterPro" id="IPR001375">
    <property type="entry name" value="Peptidase_S9_cat"/>
</dbReference>
<comment type="caution">
    <text evidence="5">The sequence shown here is derived from an EMBL/GenBank/DDBJ whole genome shotgun (WGS) entry which is preliminary data.</text>
</comment>
<proteinExistence type="predicted"/>
<feature type="signal peptide" evidence="3">
    <location>
        <begin position="1"/>
        <end position="21"/>
    </location>
</feature>
<keyword evidence="3" id="KW-0732">Signal</keyword>
<evidence type="ECO:0000259" key="4">
    <source>
        <dbReference type="Pfam" id="PF00326"/>
    </source>
</evidence>
<evidence type="ECO:0000313" key="6">
    <source>
        <dbReference type="EMBL" id="CAF3512239.1"/>
    </source>
</evidence>
<evidence type="ECO:0000313" key="5">
    <source>
        <dbReference type="EMBL" id="CAF0826044.1"/>
    </source>
</evidence>
<feature type="chain" id="PRO_5035598179" description="Peptidase S9 prolyl oligopeptidase catalytic domain-containing protein" evidence="3">
    <location>
        <begin position="22"/>
        <end position="695"/>
    </location>
</feature>
<evidence type="ECO:0000313" key="7">
    <source>
        <dbReference type="Proteomes" id="UP000663882"/>
    </source>
</evidence>
<dbReference type="InterPro" id="IPR011042">
    <property type="entry name" value="6-blade_b-propeller_TolB-like"/>
</dbReference>
<feature type="domain" description="Peptidase S9 prolyl oligopeptidase catalytic" evidence="4">
    <location>
        <begin position="487"/>
        <end position="685"/>
    </location>
</feature>
<keyword evidence="2" id="KW-0720">Serine protease</keyword>
<organism evidence="5 7">
    <name type="scientific">Rotaria sordida</name>
    <dbReference type="NCBI Taxonomy" id="392033"/>
    <lineage>
        <taxon>Eukaryota</taxon>
        <taxon>Metazoa</taxon>
        <taxon>Spiralia</taxon>
        <taxon>Gnathifera</taxon>
        <taxon>Rotifera</taxon>
        <taxon>Eurotatoria</taxon>
        <taxon>Bdelloidea</taxon>
        <taxon>Philodinida</taxon>
        <taxon>Philodinidae</taxon>
        <taxon>Rotaria</taxon>
    </lineage>
</organism>